<proteinExistence type="predicted"/>
<dbReference type="InterPro" id="IPR001837">
    <property type="entry name" value="Adenylate_cyclase-assoc_CAP"/>
</dbReference>
<name>A0A3Q0S0Y4_AMPCI</name>
<dbReference type="Ensembl" id="ENSACIT00000014481.1">
    <property type="protein sequence ID" value="ENSACIP00000014100.1"/>
    <property type="gene ID" value="ENSACIG00000010978.1"/>
</dbReference>
<dbReference type="Gene3D" id="1.25.40.330">
    <property type="entry name" value="Adenylate cyclase-associated CAP, N-terminal domain"/>
    <property type="match status" value="1"/>
</dbReference>
<dbReference type="PROSITE" id="PS01088">
    <property type="entry name" value="CAP_1"/>
    <property type="match status" value="1"/>
</dbReference>
<evidence type="ECO:0000313" key="2">
    <source>
        <dbReference type="Ensembl" id="ENSACIP00000014100.1"/>
    </source>
</evidence>
<dbReference type="GO" id="GO:0003779">
    <property type="term" value="F:actin binding"/>
    <property type="evidence" value="ECO:0007669"/>
    <property type="project" value="InterPro"/>
</dbReference>
<dbReference type="AlphaFoldDB" id="A0A3Q0S0Y4"/>
<dbReference type="GO" id="GO:0000902">
    <property type="term" value="P:cell morphogenesis"/>
    <property type="evidence" value="ECO:0007669"/>
    <property type="project" value="TreeGrafter"/>
</dbReference>
<keyword evidence="3" id="KW-1185">Reference proteome</keyword>
<dbReference type="InterPro" id="IPR036222">
    <property type="entry name" value="CAP_N_sf"/>
</dbReference>
<organism evidence="2 3">
    <name type="scientific">Amphilophus citrinellus</name>
    <name type="common">Midas cichlid</name>
    <name type="synonym">Cichlasoma citrinellum</name>
    <dbReference type="NCBI Taxonomy" id="61819"/>
    <lineage>
        <taxon>Eukaryota</taxon>
        <taxon>Metazoa</taxon>
        <taxon>Chordata</taxon>
        <taxon>Craniata</taxon>
        <taxon>Vertebrata</taxon>
        <taxon>Euteleostomi</taxon>
        <taxon>Actinopterygii</taxon>
        <taxon>Neopterygii</taxon>
        <taxon>Teleostei</taxon>
        <taxon>Neoteleostei</taxon>
        <taxon>Acanthomorphata</taxon>
        <taxon>Ovalentaria</taxon>
        <taxon>Cichlomorphae</taxon>
        <taxon>Cichliformes</taxon>
        <taxon>Cichlidae</taxon>
        <taxon>New World cichlids</taxon>
        <taxon>Cichlasomatinae</taxon>
        <taxon>Heroini</taxon>
        <taxon>Amphilophus</taxon>
    </lineage>
</organism>
<accession>A0A3Q0S0Y4</accession>
<dbReference type="PANTHER" id="PTHR10652">
    <property type="entry name" value="ADENYLYL CYCLASE-ASSOCIATED PROTEIN"/>
    <property type="match status" value="1"/>
</dbReference>
<dbReference type="Pfam" id="PF01213">
    <property type="entry name" value="CAP_N-CM"/>
    <property type="match status" value="1"/>
</dbReference>
<dbReference type="SUPFAM" id="SSF101278">
    <property type="entry name" value="N-terminal domain of adenylylcyclase associated protein, CAP"/>
    <property type="match status" value="1"/>
</dbReference>
<dbReference type="GO" id="GO:0008179">
    <property type="term" value="F:adenylate cyclase binding"/>
    <property type="evidence" value="ECO:0007669"/>
    <property type="project" value="TreeGrafter"/>
</dbReference>
<dbReference type="InterPro" id="IPR053950">
    <property type="entry name" value="CAP_N"/>
</dbReference>
<protein>
    <recommendedName>
        <fullName evidence="1">CAP N-terminal domain-containing protein</fullName>
    </recommendedName>
</protein>
<dbReference type="GO" id="GO:0007015">
    <property type="term" value="P:actin filament organization"/>
    <property type="evidence" value="ECO:0007669"/>
    <property type="project" value="TreeGrafter"/>
</dbReference>
<dbReference type="PANTHER" id="PTHR10652:SF24">
    <property type="entry name" value="ADENYLYL CYCLASE-ASSOCIATED PROTEIN"/>
    <property type="match status" value="1"/>
</dbReference>
<dbReference type="OMA" id="HAEMVNA"/>
<dbReference type="STRING" id="61819.ENSACIP00000014100"/>
<dbReference type="InterPro" id="IPR018106">
    <property type="entry name" value="CAP_CS_N"/>
</dbReference>
<sequence>MEGLMQRLERAVTRLEQMSVQPSSSMANGDCVNGIDGGLSQCVEAFDMLMSGPVSDYLNNSRAIGSGVEKHAEMVMNALQTQRVFLKMAATHQEPAQV</sequence>
<evidence type="ECO:0000313" key="3">
    <source>
        <dbReference type="Proteomes" id="UP000261340"/>
    </source>
</evidence>
<dbReference type="Proteomes" id="UP000261340">
    <property type="component" value="Unplaced"/>
</dbReference>
<dbReference type="GO" id="GO:0005737">
    <property type="term" value="C:cytoplasm"/>
    <property type="evidence" value="ECO:0007669"/>
    <property type="project" value="TreeGrafter"/>
</dbReference>
<evidence type="ECO:0000259" key="1">
    <source>
        <dbReference type="Pfam" id="PF21938"/>
    </source>
</evidence>
<feature type="domain" description="CAP N-terminal" evidence="1">
    <location>
        <begin position="46"/>
        <end position="97"/>
    </location>
</feature>
<dbReference type="GeneTree" id="ENSGT01030000236049"/>
<dbReference type="InterPro" id="IPR013992">
    <property type="entry name" value="Adenylate_cyclase-assoc_CAP_N"/>
</dbReference>
<dbReference type="GO" id="GO:0019933">
    <property type="term" value="P:cAMP-mediated signaling"/>
    <property type="evidence" value="ECO:0007669"/>
    <property type="project" value="TreeGrafter"/>
</dbReference>
<reference evidence="2" key="1">
    <citation type="submission" date="2025-08" db="UniProtKB">
        <authorList>
            <consortium name="Ensembl"/>
        </authorList>
    </citation>
    <scope>IDENTIFICATION</scope>
</reference>
<reference evidence="2" key="2">
    <citation type="submission" date="2025-09" db="UniProtKB">
        <authorList>
            <consortium name="Ensembl"/>
        </authorList>
    </citation>
    <scope>IDENTIFICATION</scope>
</reference>
<dbReference type="Pfam" id="PF21938">
    <property type="entry name" value="CAP_N"/>
    <property type="match status" value="1"/>
</dbReference>